<feature type="chain" id="PRO_5045257737" evidence="1">
    <location>
        <begin position="22"/>
        <end position="191"/>
    </location>
</feature>
<organism evidence="3 4">
    <name type="scientific">Flavobacterium branchiarum</name>
    <dbReference type="NCBI Taxonomy" id="1114870"/>
    <lineage>
        <taxon>Bacteria</taxon>
        <taxon>Pseudomonadati</taxon>
        <taxon>Bacteroidota</taxon>
        <taxon>Flavobacteriia</taxon>
        <taxon>Flavobacteriales</taxon>
        <taxon>Flavobacteriaceae</taxon>
        <taxon>Flavobacterium</taxon>
    </lineage>
</organism>
<sequence>MKKFLMLLTVISTLQFTNVYAQKTFTVEDVVLPRTIQFQNKTLSLNGAGGKSKIWLGKCIQSLYLTQLSQDYEYLMDLDTEMAIRINIVIPVVPPSKLTKLIYDRFEIAAENNIEYLRPRLEKLNNMLSGEIRAKDVFKFIYTPNDPAVWVYKNNILKGKIKGTDFKKAFFGIWLADKPADVKLRDQLLGK</sequence>
<comment type="caution">
    <text evidence="3">The sequence shown here is derived from an EMBL/GenBank/DDBJ whole genome shotgun (WGS) entry which is preliminary data.</text>
</comment>
<dbReference type="Pfam" id="PF16036">
    <property type="entry name" value="Chalcone_3"/>
    <property type="match status" value="1"/>
</dbReference>
<evidence type="ECO:0000256" key="1">
    <source>
        <dbReference type="SAM" id="SignalP"/>
    </source>
</evidence>
<dbReference type="Proteomes" id="UP001589589">
    <property type="component" value="Unassembled WGS sequence"/>
</dbReference>
<dbReference type="InterPro" id="IPR016087">
    <property type="entry name" value="Chalcone_isomerase"/>
</dbReference>
<dbReference type="InterPro" id="IPR036298">
    <property type="entry name" value="Chalcone_isomerase_sf"/>
</dbReference>
<dbReference type="RefSeq" id="WP_290260314.1">
    <property type="nucleotide sequence ID" value="NZ_JAUFQQ010000003.1"/>
</dbReference>
<dbReference type="GO" id="GO:0016853">
    <property type="term" value="F:isomerase activity"/>
    <property type="evidence" value="ECO:0007669"/>
    <property type="project" value="UniProtKB-KW"/>
</dbReference>
<evidence type="ECO:0000259" key="2">
    <source>
        <dbReference type="Pfam" id="PF16036"/>
    </source>
</evidence>
<keyword evidence="3" id="KW-0413">Isomerase</keyword>
<evidence type="ECO:0000313" key="4">
    <source>
        <dbReference type="Proteomes" id="UP001589589"/>
    </source>
</evidence>
<reference evidence="3 4" key="1">
    <citation type="submission" date="2024-09" db="EMBL/GenBank/DDBJ databases">
        <authorList>
            <person name="Sun Q."/>
            <person name="Mori K."/>
        </authorList>
    </citation>
    <scope>NUCLEOTIDE SEQUENCE [LARGE SCALE GENOMIC DNA]</scope>
    <source>
        <strain evidence="3 4">CECT 7908</strain>
    </source>
</reference>
<accession>A0ABV5FP32</accession>
<feature type="signal peptide" evidence="1">
    <location>
        <begin position="1"/>
        <end position="21"/>
    </location>
</feature>
<keyword evidence="1" id="KW-0732">Signal</keyword>
<evidence type="ECO:0000313" key="3">
    <source>
        <dbReference type="EMBL" id="MFB9065315.1"/>
    </source>
</evidence>
<keyword evidence="4" id="KW-1185">Reference proteome</keyword>
<gene>
    <name evidence="3" type="ORF">ACFFUQ_14910</name>
</gene>
<feature type="domain" description="Chalcone isomerase" evidence="2">
    <location>
        <begin position="26"/>
        <end position="190"/>
    </location>
</feature>
<name>A0ABV5FP32_9FLAO</name>
<dbReference type="SUPFAM" id="SSF54626">
    <property type="entry name" value="Chalcone isomerase"/>
    <property type="match status" value="1"/>
</dbReference>
<protein>
    <submittedName>
        <fullName evidence="3">Chalcone isomerase family protein</fullName>
    </submittedName>
</protein>
<proteinExistence type="predicted"/>
<dbReference type="EMBL" id="JBHMEX010000043">
    <property type="protein sequence ID" value="MFB9065315.1"/>
    <property type="molecule type" value="Genomic_DNA"/>
</dbReference>